<feature type="compositionally biased region" description="Basic and acidic residues" evidence="1">
    <location>
        <begin position="218"/>
        <end position="241"/>
    </location>
</feature>
<organism evidence="2 3">
    <name type="scientific">Riccia sorocarpa</name>
    <dbReference type="NCBI Taxonomy" id="122646"/>
    <lineage>
        <taxon>Eukaryota</taxon>
        <taxon>Viridiplantae</taxon>
        <taxon>Streptophyta</taxon>
        <taxon>Embryophyta</taxon>
        <taxon>Marchantiophyta</taxon>
        <taxon>Marchantiopsida</taxon>
        <taxon>Marchantiidae</taxon>
        <taxon>Marchantiales</taxon>
        <taxon>Ricciaceae</taxon>
        <taxon>Riccia</taxon>
    </lineage>
</organism>
<dbReference type="Proteomes" id="UP001633002">
    <property type="component" value="Unassembled WGS sequence"/>
</dbReference>
<feature type="compositionally biased region" description="Acidic residues" evidence="1">
    <location>
        <begin position="165"/>
        <end position="182"/>
    </location>
</feature>
<feature type="compositionally biased region" description="Low complexity" evidence="1">
    <location>
        <begin position="119"/>
        <end position="128"/>
    </location>
</feature>
<feature type="region of interest" description="Disordered" evidence="1">
    <location>
        <begin position="20"/>
        <end position="46"/>
    </location>
</feature>
<sequence length="286" mass="30450">MRASERARQTAWVIATAASNSSSGFEVHNRDTSKSPIAKKPKRKKHDMEILANQIAGQTALMKQHIAKPPQTVGSSIATTTANLMATQAIPGPSGTKPTHAARGFKILHKAQIAAAPPQAAPLSSLPSGVGMGSHNLNPQHASYTSKVAAAPAKQIPTSNQFAALEEEEEDDSLETDDEEDGVTPTSDDEPKVLATEEELGVASTISHHLQAATMDSHVQEPTDMEIAKEKRKRDLAEKAQAKPTSRQNHSTEEKENGTIGLPQVARASKNQGAQVTHPVVQQTHG</sequence>
<evidence type="ECO:0000313" key="3">
    <source>
        <dbReference type="Proteomes" id="UP001633002"/>
    </source>
</evidence>
<feature type="compositionally biased region" description="Polar residues" evidence="1">
    <location>
        <begin position="269"/>
        <end position="286"/>
    </location>
</feature>
<accession>A0ABD3HQ82</accession>
<reference evidence="2 3" key="1">
    <citation type="submission" date="2024-09" db="EMBL/GenBank/DDBJ databases">
        <title>Chromosome-scale assembly of Riccia sorocarpa.</title>
        <authorList>
            <person name="Paukszto L."/>
        </authorList>
    </citation>
    <scope>NUCLEOTIDE SEQUENCE [LARGE SCALE GENOMIC DNA]</scope>
    <source>
        <strain evidence="2">LP-2024</strain>
        <tissue evidence="2">Aerial parts of the thallus</tissue>
    </source>
</reference>
<proteinExistence type="predicted"/>
<comment type="caution">
    <text evidence="2">The sequence shown here is derived from an EMBL/GenBank/DDBJ whole genome shotgun (WGS) entry which is preliminary data.</text>
</comment>
<feature type="region of interest" description="Disordered" evidence="1">
    <location>
        <begin position="164"/>
        <end position="286"/>
    </location>
</feature>
<evidence type="ECO:0000256" key="1">
    <source>
        <dbReference type="SAM" id="MobiDB-lite"/>
    </source>
</evidence>
<feature type="region of interest" description="Disordered" evidence="1">
    <location>
        <begin position="119"/>
        <end position="139"/>
    </location>
</feature>
<evidence type="ECO:0000313" key="2">
    <source>
        <dbReference type="EMBL" id="KAL3693578.1"/>
    </source>
</evidence>
<dbReference type="AlphaFoldDB" id="A0ABD3HQ82"/>
<dbReference type="EMBL" id="JBJQOH010000003">
    <property type="protein sequence ID" value="KAL3693578.1"/>
    <property type="molecule type" value="Genomic_DNA"/>
</dbReference>
<protein>
    <submittedName>
        <fullName evidence="2">Uncharacterized protein</fullName>
    </submittedName>
</protein>
<name>A0ABD3HQ82_9MARC</name>
<keyword evidence="3" id="KW-1185">Reference proteome</keyword>
<gene>
    <name evidence="2" type="ORF">R1sor_007229</name>
</gene>